<evidence type="ECO:0000313" key="2">
    <source>
        <dbReference type="EMBL" id="RHN70446.1"/>
    </source>
</evidence>
<proteinExistence type="predicted"/>
<evidence type="ECO:0000313" key="5">
    <source>
        <dbReference type="Proteomes" id="UP000265566"/>
    </source>
</evidence>
<dbReference type="EMBL" id="PSQE01000003">
    <property type="protein sequence ID" value="RHN70446.1"/>
    <property type="molecule type" value="Genomic_DNA"/>
</dbReference>
<evidence type="ECO:0000313" key="4">
    <source>
        <dbReference type="Proteomes" id="UP000002051"/>
    </source>
</evidence>
<dbReference type="Gramene" id="rna19025">
    <property type="protein sequence ID" value="RHN70446.1"/>
    <property type="gene ID" value="gene19025"/>
</dbReference>
<dbReference type="Proteomes" id="UP000265566">
    <property type="component" value="Chromosome 3"/>
</dbReference>
<protein>
    <submittedName>
        <fullName evidence="1 3">Uncharacterized protein</fullName>
    </submittedName>
</protein>
<reference evidence="1 4" key="1">
    <citation type="journal article" date="2011" name="Nature">
        <title>The Medicago genome provides insight into the evolution of rhizobial symbioses.</title>
        <authorList>
            <person name="Young N.D."/>
            <person name="Debelle F."/>
            <person name="Oldroyd G.E."/>
            <person name="Geurts R."/>
            <person name="Cannon S.B."/>
            <person name="Udvardi M.K."/>
            <person name="Benedito V.A."/>
            <person name="Mayer K.F."/>
            <person name="Gouzy J."/>
            <person name="Schoof H."/>
            <person name="Van de Peer Y."/>
            <person name="Proost S."/>
            <person name="Cook D.R."/>
            <person name="Meyers B.C."/>
            <person name="Spannagl M."/>
            <person name="Cheung F."/>
            <person name="De Mita S."/>
            <person name="Krishnakumar V."/>
            <person name="Gundlach H."/>
            <person name="Zhou S."/>
            <person name="Mudge J."/>
            <person name="Bharti A.K."/>
            <person name="Murray J.D."/>
            <person name="Naoumkina M.A."/>
            <person name="Rosen B."/>
            <person name="Silverstein K.A."/>
            <person name="Tang H."/>
            <person name="Rombauts S."/>
            <person name="Zhao P.X."/>
            <person name="Zhou P."/>
            <person name="Barbe V."/>
            <person name="Bardou P."/>
            <person name="Bechner M."/>
            <person name="Bellec A."/>
            <person name="Berger A."/>
            <person name="Berges H."/>
            <person name="Bidwell S."/>
            <person name="Bisseling T."/>
            <person name="Choisne N."/>
            <person name="Couloux A."/>
            <person name="Denny R."/>
            <person name="Deshpande S."/>
            <person name="Dai X."/>
            <person name="Doyle J.J."/>
            <person name="Dudez A.M."/>
            <person name="Farmer A.D."/>
            <person name="Fouteau S."/>
            <person name="Franken C."/>
            <person name="Gibelin C."/>
            <person name="Gish J."/>
            <person name="Goldstein S."/>
            <person name="Gonzalez A.J."/>
            <person name="Green P.J."/>
            <person name="Hallab A."/>
            <person name="Hartog M."/>
            <person name="Hua A."/>
            <person name="Humphray S.J."/>
            <person name="Jeong D.H."/>
            <person name="Jing Y."/>
            <person name="Jocker A."/>
            <person name="Kenton S.M."/>
            <person name="Kim D.J."/>
            <person name="Klee K."/>
            <person name="Lai H."/>
            <person name="Lang C."/>
            <person name="Lin S."/>
            <person name="Macmil S.L."/>
            <person name="Magdelenat G."/>
            <person name="Matthews L."/>
            <person name="McCorrison J."/>
            <person name="Monaghan E.L."/>
            <person name="Mun J.H."/>
            <person name="Najar F.Z."/>
            <person name="Nicholson C."/>
            <person name="Noirot C."/>
            <person name="O'Bleness M."/>
            <person name="Paule C.R."/>
            <person name="Poulain J."/>
            <person name="Prion F."/>
            <person name="Qin B."/>
            <person name="Qu C."/>
            <person name="Retzel E.F."/>
            <person name="Riddle C."/>
            <person name="Sallet E."/>
            <person name="Samain S."/>
            <person name="Samson N."/>
            <person name="Sanders I."/>
            <person name="Saurat O."/>
            <person name="Scarpelli C."/>
            <person name="Schiex T."/>
            <person name="Segurens B."/>
            <person name="Severin A.J."/>
            <person name="Sherrier D.J."/>
            <person name="Shi R."/>
            <person name="Sims S."/>
            <person name="Singer S.R."/>
            <person name="Sinharoy S."/>
            <person name="Sterck L."/>
            <person name="Viollet A."/>
            <person name="Wang B.B."/>
            <person name="Wang K."/>
            <person name="Wang M."/>
            <person name="Wang X."/>
            <person name="Warfsmann J."/>
            <person name="Weissenbach J."/>
            <person name="White D.D."/>
            <person name="White J.D."/>
            <person name="Wiley G.B."/>
            <person name="Wincker P."/>
            <person name="Xing Y."/>
            <person name="Yang L."/>
            <person name="Yao Z."/>
            <person name="Ying F."/>
            <person name="Zhai J."/>
            <person name="Zhou L."/>
            <person name="Zuber A."/>
            <person name="Denarie J."/>
            <person name="Dixon R.A."/>
            <person name="May G.D."/>
            <person name="Schwartz D.C."/>
            <person name="Rogers J."/>
            <person name="Quetier F."/>
            <person name="Town C.D."/>
            <person name="Roe B.A."/>
        </authorList>
    </citation>
    <scope>NUCLEOTIDE SEQUENCE [LARGE SCALE GENOMIC DNA]</scope>
    <source>
        <strain evidence="1">A17</strain>
        <strain evidence="3 4">cv. Jemalong A17</strain>
    </source>
</reference>
<accession>A0A072VCL5</accession>
<evidence type="ECO:0000313" key="3">
    <source>
        <dbReference type="EnsemblPlants" id="KEH35870"/>
    </source>
</evidence>
<dbReference type="EnsemblPlants" id="KEH35870">
    <property type="protein sequence ID" value="KEH35870"/>
    <property type="gene ID" value="MTR_3g104215"/>
</dbReference>
<reference evidence="3" key="3">
    <citation type="submission" date="2015-04" db="UniProtKB">
        <authorList>
            <consortium name="EnsemblPlants"/>
        </authorList>
    </citation>
    <scope>IDENTIFICATION</scope>
    <source>
        <strain evidence="3">cv. Jemalong A17</strain>
    </source>
</reference>
<reference evidence="5" key="4">
    <citation type="journal article" date="2018" name="Nat. Plants">
        <title>Whole-genome landscape of Medicago truncatula symbiotic genes.</title>
        <authorList>
            <person name="Pecrix Y."/>
            <person name="Staton S.E."/>
            <person name="Sallet E."/>
            <person name="Lelandais-Briere C."/>
            <person name="Moreau S."/>
            <person name="Carrere S."/>
            <person name="Blein T."/>
            <person name="Jardinaud M.F."/>
            <person name="Latrasse D."/>
            <person name="Zouine M."/>
            <person name="Zahm M."/>
            <person name="Kreplak J."/>
            <person name="Mayjonade B."/>
            <person name="Satge C."/>
            <person name="Perez M."/>
            <person name="Cauet S."/>
            <person name="Marande W."/>
            <person name="Chantry-Darmon C."/>
            <person name="Lopez-Roques C."/>
            <person name="Bouchez O."/>
            <person name="Berard A."/>
            <person name="Debelle F."/>
            <person name="Munos S."/>
            <person name="Bendahmane A."/>
            <person name="Berges H."/>
            <person name="Niebel A."/>
            <person name="Buitink J."/>
            <person name="Frugier F."/>
            <person name="Benhamed M."/>
            <person name="Crespi M."/>
            <person name="Gouzy J."/>
            <person name="Gamas P."/>
        </authorList>
    </citation>
    <scope>NUCLEOTIDE SEQUENCE [LARGE SCALE GENOMIC DNA]</scope>
    <source>
        <strain evidence="5">cv. Jemalong A17</strain>
    </source>
</reference>
<keyword evidence="4" id="KW-1185">Reference proteome</keyword>
<evidence type="ECO:0000313" key="1">
    <source>
        <dbReference type="EMBL" id="KEH35870.1"/>
    </source>
</evidence>
<dbReference type="Proteomes" id="UP000002051">
    <property type="component" value="Chromosome 3"/>
</dbReference>
<sequence length="119" mass="13803">METHHVKILHSRTGDLTTDKGTLVIAVLFATKVVKDFIYSMSSSNLLIFKQPERMRVFRDFNLYVLLGRLHRLIQSSKFIRRILSRCPMLGEISDNIGQSLSTSFSRLGMFEKSRLRVR</sequence>
<organism evidence="1 4">
    <name type="scientific">Medicago truncatula</name>
    <name type="common">Barrel medic</name>
    <name type="synonym">Medicago tribuloides</name>
    <dbReference type="NCBI Taxonomy" id="3880"/>
    <lineage>
        <taxon>Eukaryota</taxon>
        <taxon>Viridiplantae</taxon>
        <taxon>Streptophyta</taxon>
        <taxon>Embryophyta</taxon>
        <taxon>Tracheophyta</taxon>
        <taxon>Spermatophyta</taxon>
        <taxon>Magnoliopsida</taxon>
        <taxon>eudicotyledons</taxon>
        <taxon>Gunneridae</taxon>
        <taxon>Pentapetalae</taxon>
        <taxon>rosids</taxon>
        <taxon>fabids</taxon>
        <taxon>Fabales</taxon>
        <taxon>Fabaceae</taxon>
        <taxon>Papilionoideae</taxon>
        <taxon>50 kb inversion clade</taxon>
        <taxon>NPAAA clade</taxon>
        <taxon>Hologalegina</taxon>
        <taxon>IRL clade</taxon>
        <taxon>Trifolieae</taxon>
        <taxon>Medicago</taxon>
    </lineage>
</organism>
<dbReference type="AlphaFoldDB" id="A0A072VCL5"/>
<gene>
    <name evidence="1" type="ordered locus">MTR_3g104215</name>
    <name evidence="2" type="ORF">MtrunA17_Chr3g0135601</name>
</gene>
<name>A0A072VCL5_MEDTR</name>
<reference evidence="1 4" key="2">
    <citation type="journal article" date="2014" name="BMC Genomics">
        <title>An improved genome release (version Mt4.0) for the model legume Medicago truncatula.</title>
        <authorList>
            <person name="Tang H."/>
            <person name="Krishnakumar V."/>
            <person name="Bidwell S."/>
            <person name="Rosen B."/>
            <person name="Chan A."/>
            <person name="Zhou S."/>
            <person name="Gentzbittel L."/>
            <person name="Childs K.L."/>
            <person name="Yandell M."/>
            <person name="Gundlach H."/>
            <person name="Mayer K.F."/>
            <person name="Schwartz D.C."/>
            <person name="Town C.D."/>
        </authorList>
    </citation>
    <scope>GENOME REANNOTATION</scope>
    <source>
        <strain evidence="1">A17</strain>
        <strain evidence="3 4">cv. Jemalong A17</strain>
    </source>
</reference>
<reference evidence="2" key="5">
    <citation type="journal article" date="2018" name="Nat. Plants">
        <title>Whole-genome landscape of Medicago truncatula symbiotic genes.</title>
        <authorList>
            <person name="Pecrix Y."/>
            <person name="Gamas P."/>
            <person name="Carrere S."/>
        </authorList>
    </citation>
    <scope>NUCLEOTIDE SEQUENCE</scope>
    <source>
        <tissue evidence="2">Leaves</tissue>
    </source>
</reference>
<dbReference type="HOGENOM" id="CLU_2064967_0_0_1"/>
<dbReference type="EMBL" id="CM001219">
    <property type="protein sequence ID" value="KEH35870.1"/>
    <property type="molecule type" value="Genomic_DNA"/>
</dbReference>